<reference evidence="7" key="1">
    <citation type="journal article" date="2023" name="Mol. Phylogenet. Evol.">
        <title>Genome-scale phylogeny and comparative genomics of the fungal order Sordariales.</title>
        <authorList>
            <person name="Hensen N."/>
            <person name="Bonometti L."/>
            <person name="Westerberg I."/>
            <person name="Brannstrom I.O."/>
            <person name="Guillou S."/>
            <person name="Cros-Aarteil S."/>
            <person name="Calhoun S."/>
            <person name="Haridas S."/>
            <person name="Kuo A."/>
            <person name="Mondo S."/>
            <person name="Pangilinan J."/>
            <person name="Riley R."/>
            <person name="LaButti K."/>
            <person name="Andreopoulos B."/>
            <person name="Lipzen A."/>
            <person name="Chen C."/>
            <person name="Yan M."/>
            <person name="Daum C."/>
            <person name="Ng V."/>
            <person name="Clum A."/>
            <person name="Steindorff A."/>
            <person name="Ohm R.A."/>
            <person name="Martin F."/>
            <person name="Silar P."/>
            <person name="Natvig D.O."/>
            <person name="Lalanne C."/>
            <person name="Gautier V."/>
            <person name="Ament-Velasquez S.L."/>
            <person name="Kruys A."/>
            <person name="Hutchinson M.I."/>
            <person name="Powell A.J."/>
            <person name="Barry K."/>
            <person name="Miller A.N."/>
            <person name="Grigoriev I.V."/>
            <person name="Debuchy R."/>
            <person name="Gladieux P."/>
            <person name="Hiltunen Thoren M."/>
            <person name="Johannesson H."/>
        </authorList>
    </citation>
    <scope>NUCLEOTIDE SEQUENCE</scope>
    <source>
        <strain evidence="7">CBS 626.80</strain>
    </source>
</reference>
<evidence type="ECO:0000313" key="7">
    <source>
        <dbReference type="EMBL" id="KAK3955952.1"/>
    </source>
</evidence>
<dbReference type="Proteomes" id="UP001303222">
    <property type="component" value="Unassembled WGS sequence"/>
</dbReference>
<protein>
    <submittedName>
        <fullName evidence="7">PRA1 family protein-domain-containing protein</fullName>
    </submittedName>
</protein>
<dbReference type="GO" id="GO:0005794">
    <property type="term" value="C:Golgi apparatus"/>
    <property type="evidence" value="ECO:0007669"/>
    <property type="project" value="TreeGrafter"/>
</dbReference>
<dbReference type="Pfam" id="PF03208">
    <property type="entry name" value="PRA1"/>
    <property type="match status" value="1"/>
</dbReference>
<dbReference type="GO" id="GO:0016020">
    <property type="term" value="C:membrane"/>
    <property type="evidence" value="ECO:0007669"/>
    <property type="project" value="UniProtKB-SubCell"/>
</dbReference>
<evidence type="ECO:0000256" key="2">
    <source>
        <dbReference type="ARBA" id="ARBA00022692"/>
    </source>
</evidence>
<feature type="compositionally biased region" description="Basic and acidic residues" evidence="5">
    <location>
        <begin position="446"/>
        <end position="461"/>
    </location>
</feature>
<feature type="compositionally biased region" description="Low complexity" evidence="5">
    <location>
        <begin position="434"/>
        <end position="445"/>
    </location>
</feature>
<dbReference type="PANTHER" id="PTHR19317">
    <property type="entry name" value="PRENYLATED RAB ACCEPTOR 1-RELATED"/>
    <property type="match status" value="1"/>
</dbReference>
<evidence type="ECO:0000256" key="3">
    <source>
        <dbReference type="ARBA" id="ARBA00022989"/>
    </source>
</evidence>
<feature type="transmembrane region" description="Helical" evidence="6">
    <location>
        <begin position="72"/>
        <end position="104"/>
    </location>
</feature>
<gene>
    <name evidence="7" type="ORF">QBC32DRAFT_203888</name>
</gene>
<organism evidence="7 8">
    <name type="scientific">Pseudoneurospora amorphoporcata</name>
    <dbReference type="NCBI Taxonomy" id="241081"/>
    <lineage>
        <taxon>Eukaryota</taxon>
        <taxon>Fungi</taxon>
        <taxon>Dikarya</taxon>
        <taxon>Ascomycota</taxon>
        <taxon>Pezizomycotina</taxon>
        <taxon>Sordariomycetes</taxon>
        <taxon>Sordariomycetidae</taxon>
        <taxon>Sordariales</taxon>
        <taxon>Sordariaceae</taxon>
        <taxon>Pseudoneurospora</taxon>
    </lineage>
</organism>
<feature type="compositionally biased region" description="Acidic residues" evidence="5">
    <location>
        <begin position="214"/>
        <end position="229"/>
    </location>
</feature>
<dbReference type="InterPro" id="IPR004895">
    <property type="entry name" value="Prenylated_rab_accept_PRA1"/>
</dbReference>
<reference evidence="7" key="2">
    <citation type="submission" date="2023-06" db="EMBL/GenBank/DDBJ databases">
        <authorList>
            <consortium name="Lawrence Berkeley National Laboratory"/>
            <person name="Mondo S.J."/>
            <person name="Hensen N."/>
            <person name="Bonometti L."/>
            <person name="Westerberg I."/>
            <person name="Brannstrom I.O."/>
            <person name="Guillou S."/>
            <person name="Cros-Aarteil S."/>
            <person name="Calhoun S."/>
            <person name="Haridas S."/>
            <person name="Kuo A."/>
            <person name="Pangilinan J."/>
            <person name="Riley R."/>
            <person name="Labutti K."/>
            <person name="Andreopoulos B."/>
            <person name="Lipzen A."/>
            <person name="Chen C."/>
            <person name="Yanf M."/>
            <person name="Daum C."/>
            <person name="Ng V."/>
            <person name="Clum A."/>
            <person name="Steindorff A."/>
            <person name="Ohm R."/>
            <person name="Martin F."/>
            <person name="Silar P."/>
            <person name="Natvig D."/>
            <person name="Lalanne C."/>
            <person name="Gautier V."/>
            <person name="Ament-Velasquez S.L."/>
            <person name="Kruys A."/>
            <person name="Hutchinson M.I."/>
            <person name="Powell A.J."/>
            <person name="Barry K."/>
            <person name="Miller A.N."/>
            <person name="Grigoriev I.V."/>
            <person name="Debuchy R."/>
            <person name="Gladieux P."/>
            <person name="Thoren M.H."/>
            <person name="Johannesson H."/>
        </authorList>
    </citation>
    <scope>NUCLEOTIDE SEQUENCE</scope>
    <source>
        <strain evidence="7">CBS 626.80</strain>
    </source>
</reference>
<evidence type="ECO:0000256" key="5">
    <source>
        <dbReference type="SAM" id="MobiDB-lite"/>
    </source>
</evidence>
<sequence>MSRISIPIDVLTSRLNMGERFQNFRSGSIANRFSNLRPLSEFFDFKRLSKPENFAEMQSRVNYNLGHFSSNYAVVFVMLCIYALLTNPWLLFDIVFVVAGMWFIGKLDGRDLELGPHRFTTSQLYTGLPSRRERARNGSDDAEGSWWSSGRVVEELDSDDGGINTTQGVGSGLVSKASGNRFASDPLRFTGIDMGKKDGGGARSRGKPHVYGEDTTDDDSEDSASDEEDSLHLESALARIRRAQAKGKADVKLTKDELAAFERYQRRQNGEERKKKEKRIAVPLGSLAQIEAPRSSSRGEPSRTPREQSPVPPARLPSGGSTATAEREQSSSPFNYSYVKDQPGPIRRSRDSPSYGDISPGASGISPHHDVSRQASSSGSGVPDPFQYLHPGGGTTRPTYTGDYRSRTTTSNRHRTTSDDYSAGEEDRHRHSSRIGSSSSAGRSTSHYDRSERARERRVAEEQAYDVSSSSRRTSGGDPPSIVKRKEMLAGGSSKSSSSSKRRSRG</sequence>
<dbReference type="EMBL" id="MU859070">
    <property type="protein sequence ID" value="KAK3955952.1"/>
    <property type="molecule type" value="Genomic_DNA"/>
</dbReference>
<evidence type="ECO:0000313" key="8">
    <source>
        <dbReference type="Proteomes" id="UP001303222"/>
    </source>
</evidence>
<keyword evidence="2 6" id="KW-0812">Transmembrane</keyword>
<dbReference type="AlphaFoldDB" id="A0AAN6SIV1"/>
<evidence type="ECO:0000256" key="6">
    <source>
        <dbReference type="SAM" id="Phobius"/>
    </source>
</evidence>
<comment type="subcellular location">
    <subcellularLocation>
        <location evidence="1">Membrane</location>
        <topology evidence="1">Multi-pass membrane protein</topology>
    </subcellularLocation>
</comment>
<comment type="caution">
    <text evidence="7">The sequence shown here is derived from an EMBL/GenBank/DDBJ whole genome shotgun (WGS) entry which is preliminary data.</text>
</comment>
<accession>A0AAN6SIV1</accession>
<keyword evidence="3 6" id="KW-1133">Transmembrane helix</keyword>
<feature type="region of interest" description="Disordered" evidence="5">
    <location>
        <begin position="243"/>
        <end position="506"/>
    </location>
</feature>
<feature type="compositionally biased region" description="Polar residues" evidence="5">
    <location>
        <begin position="319"/>
        <end position="335"/>
    </location>
</feature>
<feature type="compositionally biased region" description="Basic and acidic residues" evidence="5">
    <location>
        <begin position="247"/>
        <end position="274"/>
    </location>
</feature>
<evidence type="ECO:0000256" key="4">
    <source>
        <dbReference type="ARBA" id="ARBA00023136"/>
    </source>
</evidence>
<feature type="region of interest" description="Disordered" evidence="5">
    <location>
        <begin position="188"/>
        <end position="231"/>
    </location>
</feature>
<evidence type="ECO:0000256" key="1">
    <source>
        <dbReference type="ARBA" id="ARBA00004141"/>
    </source>
</evidence>
<proteinExistence type="predicted"/>
<feature type="compositionally biased region" description="Low complexity" evidence="5">
    <location>
        <begin position="396"/>
        <end position="411"/>
    </location>
</feature>
<keyword evidence="4 6" id="KW-0472">Membrane</keyword>
<keyword evidence="8" id="KW-1185">Reference proteome</keyword>
<dbReference type="PANTHER" id="PTHR19317:SF0">
    <property type="entry name" value="PRENYLATED RAB ACCEPTOR PROTEIN 1"/>
    <property type="match status" value="1"/>
</dbReference>
<name>A0AAN6SIV1_9PEZI</name>